<keyword evidence="1" id="KW-0539">Nucleus</keyword>
<evidence type="ECO:0000313" key="3">
    <source>
        <dbReference type="Proteomes" id="UP001280121"/>
    </source>
</evidence>
<evidence type="ECO:0000256" key="1">
    <source>
        <dbReference type="RuleBase" id="RU367018"/>
    </source>
</evidence>
<organism evidence="2 3">
    <name type="scientific">Dipteronia dyeriana</name>
    <dbReference type="NCBI Taxonomy" id="168575"/>
    <lineage>
        <taxon>Eukaryota</taxon>
        <taxon>Viridiplantae</taxon>
        <taxon>Streptophyta</taxon>
        <taxon>Embryophyta</taxon>
        <taxon>Tracheophyta</taxon>
        <taxon>Spermatophyta</taxon>
        <taxon>Magnoliopsida</taxon>
        <taxon>eudicotyledons</taxon>
        <taxon>Gunneridae</taxon>
        <taxon>Pentapetalae</taxon>
        <taxon>rosids</taxon>
        <taxon>malvids</taxon>
        <taxon>Sapindales</taxon>
        <taxon>Sapindaceae</taxon>
        <taxon>Hippocastanoideae</taxon>
        <taxon>Acereae</taxon>
        <taxon>Dipteronia</taxon>
    </lineage>
</organism>
<keyword evidence="3" id="KW-1185">Reference proteome</keyword>
<dbReference type="GO" id="GO:0006355">
    <property type="term" value="P:regulation of DNA-templated transcription"/>
    <property type="evidence" value="ECO:0007669"/>
    <property type="project" value="UniProtKB-UniRule"/>
</dbReference>
<gene>
    <name evidence="2" type="ORF">Ddye_021640</name>
</gene>
<keyword evidence="1" id="KW-0862">Zinc</keyword>
<comment type="caution">
    <text evidence="2">The sequence shown here is derived from an EMBL/GenBank/DDBJ whole genome shotgun (WGS) entry which is preliminary data.</text>
</comment>
<dbReference type="PANTHER" id="PTHR31669:SF283">
    <property type="entry name" value="PROTEIN FAR1-RELATED SEQUENCE"/>
    <property type="match status" value="1"/>
</dbReference>
<comment type="similarity">
    <text evidence="1">Belongs to the FHY3/FAR1 family.</text>
</comment>
<sequence>MKNAIEVVLPSTRHWWCLWHLMKKLPEKLRCNKEYEQIKFTLKNIVYDSLTPDEFEERWTMFLENFHVSNNEWLNGLYVERQCWVPTFLKDSFWMGMSTTQCSESMHAFFDGYVNSKTSLKQFVEQYMKALCDDVEKEKHADFNYLNTHIPCISLCN</sequence>
<dbReference type="AlphaFoldDB" id="A0AAD9U212"/>
<comment type="function">
    <text evidence="1">Putative transcription activator involved in regulating light control of development.</text>
</comment>
<accession>A0AAD9U212</accession>
<dbReference type="Proteomes" id="UP001280121">
    <property type="component" value="Unassembled WGS sequence"/>
</dbReference>
<keyword evidence="1" id="KW-0863">Zinc-finger</keyword>
<keyword evidence="1" id="KW-0479">Metal-binding</keyword>
<dbReference type="GO" id="GO:0008270">
    <property type="term" value="F:zinc ion binding"/>
    <property type="evidence" value="ECO:0007669"/>
    <property type="project" value="UniProtKB-UniRule"/>
</dbReference>
<dbReference type="PANTHER" id="PTHR31669">
    <property type="entry name" value="PROTEIN FAR1-RELATED SEQUENCE 10-RELATED"/>
    <property type="match status" value="1"/>
</dbReference>
<protein>
    <recommendedName>
        <fullName evidence="1">Protein FAR1-RELATED SEQUENCE</fullName>
    </recommendedName>
</protein>
<dbReference type="EMBL" id="JANJYI010000006">
    <property type="protein sequence ID" value="KAK2646445.1"/>
    <property type="molecule type" value="Genomic_DNA"/>
</dbReference>
<reference evidence="2" key="1">
    <citation type="journal article" date="2023" name="Plant J.">
        <title>Genome sequences and population genomics provide insights into the demographic history, inbreeding, and mutation load of two 'living fossil' tree species of Dipteronia.</title>
        <authorList>
            <person name="Feng Y."/>
            <person name="Comes H.P."/>
            <person name="Chen J."/>
            <person name="Zhu S."/>
            <person name="Lu R."/>
            <person name="Zhang X."/>
            <person name="Li P."/>
            <person name="Qiu J."/>
            <person name="Olsen K.M."/>
            <person name="Qiu Y."/>
        </authorList>
    </citation>
    <scope>NUCLEOTIDE SEQUENCE</scope>
    <source>
        <strain evidence="2">KIB01</strain>
    </source>
</reference>
<name>A0AAD9U212_9ROSI</name>
<dbReference type="InterPro" id="IPR031052">
    <property type="entry name" value="FHY3/FAR1"/>
</dbReference>
<comment type="subcellular location">
    <subcellularLocation>
        <location evidence="1">Nucleus</location>
    </subcellularLocation>
</comment>
<proteinExistence type="inferred from homology"/>
<dbReference type="GO" id="GO:0005634">
    <property type="term" value="C:nucleus"/>
    <property type="evidence" value="ECO:0007669"/>
    <property type="project" value="UniProtKB-SubCell"/>
</dbReference>
<evidence type="ECO:0000313" key="2">
    <source>
        <dbReference type="EMBL" id="KAK2646445.1"/>
    </source>
</evidence>